<evidence type="ECO:0000256" key="1">
    <source>
        <dbReference type="ARBA" id="ARBA00001936"/>
    </source>
</evidence>
<protein>
    <submittedName>
        <fullName evidence="8">Uncharacterized protein</fullName>
    </submittedName>
</protein>
<dbReference type="Gene3D" id="1.50.10.130">
    <property type="entry name" value="Terpene synthase, N-terminal domain"/>
    <property type="match status" value="1"/>
</dbReference>
<dbReference type="AlphaFoldDB" id="A0AA41VPQ7"/>
<keyword evidence="4" id="KW-0460">Magnesium</keyword>
<evidence type="ECO:0000256" key="4">
    <source>
        <dbReference type="ARBA" id="ARBA00022842"/>
    </source>
</evidence>
<keyword evidence="9" id="KW-1185">Reference proteome</keyword>
<comment type="cofactor">
    <cofactor evidence="2">
        <name>Mg(2+)</name>
        <dbReference type="ChEBI" id="CHEBI:18420"/>
    </cofactor>
</comment>
<dbReference type="Gene3D" id="1.10.600.10">
    <property type="entry name" value="Farnesyl Diphosphate Synthase"/>
    <property type="match status" value="2"/>
</dbReference>
<sequence>MQSSVTSDVEGMLSLYEASFYAFDCEDIPDEVQDYTRTNLTYIMQGNVHETHPSLILKQVSHALETPLNWRVPRLEAKWFIENYKCMTHMEPLLLEFAILDFNMVQATYQEDLKYVSRWWQDLNLIQILRFSRDRGVEDFFWTVGFYFNPKFSRCRRQITKVISFVTTIDDIYDRTAREHINHIISDNWKRMNKERLVERSKLPQAFIESMPNMTRMAQFMYQRGDGYGVSDSGTKEQIMSIVVEPIHN</sequence>
<dbReference type="GO" id="GO:0016114">
    <property type="term" value="P:terpenoid biosynthetic process"/>
    <property type="evidence" value="ECO:0007669"/>
    <property type="project" value="InterPro"/>
</dbReference>
<evidence type="ECO:0000256" key="5">
    <source>
        <dbReference type="ARBA" id="ARBA00023239"/>
    </source>
</evidence>
<dbReference type="InterPro" id="IPR050148">
    <property type="entry name" value="Terpene_synthase-like"/>
</dbReference>
<evidence type="ECO:0000313" key="9">
    <source>
        <dbReference type="Proteomes" id="UP001177140"/>
    </source>
</evidence>
<reference evidence="8" key="1">
    <citation type="submission" date="2022-03" db="EMBL/GenBank/DDBJ databases">
        <title>A functionally conserved STORR gene fusion in Papaver species that diverged 16.8 million years ago.</title>
        <authorList>
            <person name="Catania T."/>
        </authorList>
    </citation>
    <scope>NUCLEOTIDE SEQUENCE</scope>
    <source>
        <strain evidence="8">S-191538</strain>
    </source>
</reference>
<dbReference type="GO" id="GO:0010333">
    <property type="term" value="F:terpene synthase activity"/>
    <property type="evidence" value="ECO:0007669"/>
    <property type="project" value="InterPro"/>
</dbReference>
<feature type="domain" description="Terpene synthase N-terminal" evidence="6">
    <location>
        <begin position="3"/>
        <end position="64"/>
    </location>
</feature>
<evidence type="ECO:0000259" key="7">
    <source>
        <dbReference type="Pfam" id="PF03936"/>
    </source>
</evidence>
<evidence type="ECO:0000256" key="3">
    <source>
        <dbReference type="ARBA" id="ARBA00022723"/>
    </source>
</evidence>
<dbReference type="InterPro" id="IPR008949">
    <property type="entry name" value="Isoprenoid_synthase_dom_sf"/>
</dbReference>
<evidence type="ECO:0000259" key="6">
    <source>
        <dbReference type="Pfam" id="PF01397"/>
    </source>
</evidence>
<dbReference type="PANTHER" id="PTHR31225:SF245">
    <property type="entry name" value="(-)-ALPHA-TERPINEOL SYNTHASE-LIKE"/>
    <property type="match status" value="1"/>
</dbReference>
<name>A0AA41VPQ7_PAPNU</name>
<evidence type="ECO:0000313" key="8">
    <source>
        <dbReference type="EMBL" id="MCL7045025.1"/>
    </source>
</evidence>
<gene>
    <name evidence="8" type="ORF">MKW94_019849</name>
</gene>
<dbReference type="InterPro" id="IPR008930">
    <property type="entry name" value="Terpenoid_cyclase/PrenylTrfase"/>
</dbReference>
<keyword evidence="3" id="KW-0479">Metal-binding</keyword>
<accession>A0AA41VPQ7</accession>
<dbReference type="EMBL" id="JAJJMA010264935">
    <property type="protein sequence ID" value="MCL7045025.1"/>
    <property type="molecule type" value="Genomic_DNA"/>
</dbReference>
<dbReference type="InterPro" id="IPR005630">
    <property type="entry name" value="Terpene_synthase_metal-bd"/>
</dbReference>
<dbReference type="SUPFAM" id="SSF48239">
    <property type="entry name" value="Terpenoid cyclases/Protein prenyltransferases"/>
    <property type="match status" value="1"/>
</dbReference>
<feature type="domain" description="Terpene synthase metal-binding" evidence="7">
    <location>
        <begin position="122"/>
        <end position="178"/>
    </location>
</feature>
<keyword evidence="5" id="KW-0456">Lyase</keyword>
<dbReference type="PANTHER" id="PTHR31225">
    <property type="entry name" value="OS04G0344100 PROTEIN-RELATED"/>
    <property type="match status" value="1"/>
</dbReference>
<dbReference type="Pfam" id="PF03936">
    <property type="entry name" value="Terpene_synth_C"/>
    <property type="match status" value="1"/>
</dbReference>
<organism evidence="8 9">
    <name type="scientific">Papaver nudicaule</name>
    <name type="common">Iceland poppy</name>
    <dbReference type="NCBI Taxonomy" id="74823"/>
    <lineage>
        <taxon>Eukaryota</taxon>
        <taxon>Viridiplantae</taxon>
        <taxon>Streptophyta</taxon>
        <taxon>Embryophyta</taxon>
        <taxon>Tracheophyta</taxon>
        <taxon>Spermatophyta</taxon>
        <taxon>Magnoliopsida</taxon>
        <taxon>Ranunculales</taxon>
        <taxon>Papaveraceae</taxon>
        <taxon>Papaveroideae</taxon>
        <taxon>Papaver</taxon>
    </lineage>
</organism>
<comment type="cofactor">
    <cofactor evidence="1">
        <name>Mn(2+)</name>
        <dbReference type="ChEBI" id="CHEBI:29035"/>
    </cofactor>
</comment>
<comment type="caution">
    <text evidence="8">The sequence shown here is derived from an EMBL/GenBank/DDBJ whole genome shotgun (WGS) entry which is preliminary data.</text>
</comment>
<dbReference type="InterPro" id="IPR036965">
    <property type="entry name" value="Terpene_synth_N_sf"/>
</dbReference>
<dbReference type="Proteomes" id="UP001177140">
    <property type="component" value="Unassembled WGS sequence"/>
</dbReference>
<dbReference type="GO" id="GO:0000287">
    <property type="term" value="F:magnesium ion binding"/>
    <property type="evidence" value="ECO:0007669"/>
    <property type="project" value="InterPro"/>
</dbReference>
<dbReference type="InterPro" id="IPR001906">
    <property type="entry name" value="Terpene_synth_N"/>
</dbReference>
<dbReference type="Pfam" id="PF01397">
    <property type="entry name" value="Terpene_synth"/>
    <property type="match status" value="1"/>
</dbReference>
<dbReference type="SUPFAM" id="SSF48576">
    <property type="entry name" value="Terpenoid synthases"/>
    <property type="match status" value="2"/>
</dbReference>
<evidence type="ECO:0000256" key="2">
    <source>
        <dbReference type="ARBA" id="ARBA00001946"/>
    </source>
</evidence>
<proteinExistence type="predicted"/>